<evidence type="ECO:0000313" key="1">
    <source>
        <dbReference type="EMBL" id="VVS96118.1"/>
    </source>
</evidence>
<gene>
    <name evidence="1" type="ORF">SPHINGO391_100006</name>
</gene>
<dbReference type="EMBL" id="CABVLI010000002">
    <property type="protein sequence ID" value="VVS96118.1"/>
    <property type="molecule type" value="Genomic_DNA"/>
</dbReference>
<dbReference type="Proteomes" id="UP000326857">
    <property type="component" value="Unassembled WGS sequence"/>
</dbReference>
<reference evidence="1 2" key="1">
    <citation type="submission" date="2019-09" db="EMBL/GenBank/DDBJ databases">
        <authorList>
            <person name="Dittami M. S."/>
        </authorList>
    </citation>
    <scope>NUCLEOTIDE SEQUENCE [LARGE SCALE GENOMIC DNA]</scope>
    <source>
        <strain evidence="1">SPHINGO391</strain>
    </source>
</reference>
<accession>A0A5E7XUA7</accession>
<organism evidence="1 2">
    <name type="scientific">Sphingomonas aurantiaca</name>
    <dbReference type="NCBI Taxonomy" id="185949"/>
    <lineage>
        <taxon>Bacteria</taxon>
        <taxon>Pseudomonadati</taxon>
        <taxon>Pseudomonadota</taxon>
        <taxon>Alphaproteobacteria</taxon>
        <taxon>Sphingomonadales</taxon>
        <taxon>Sphingomonadaceae</taxon>
        <taxon>Sphingomonas</taxon>
    </lineage>
</organism>
<evidence type="ECO:0000313" key="2">
    <source>
        <dbReference type="Proteomes" id="UP000326857"/>
    </source>
</evidence>
<name>A0A5E7XUA7_9SPHN</name>
<protein>
    <submittedName>
        <fullName evidence="1">Uncharacterized protein</fullName>
    </submittedName>
</protein>
<dbReference type="AlphaFoldDB" id="A0A5E7XUA7"/>
<proteinExistence type="predicted"/>
<sequence length="65" mass="7245">MLPYAANLGCSLRPPNHAATGHEGYQFTSEIVILLTCVLSIMFTREHVQGLHEDHIYHQPEGRSG</sequence>